<dbReference type="CDD" id="cd21650">
    <property type="entry name" value="CrtA-like"/>
    <property type="match status" value="1"/>
</dbReference>
<proteinExistence type="predicted"/>
<gene>
    <name evidence="1" type="ORF">MXD59_09815</name>
</gene>
<sequence>MTGTSSSNPSGPTGAGAPLVTVDFWRVPRRRVGHAVARVATDRAALRHISGLRFAKLLGTGSANSLGMRGADPRQWAMLSVWETRSAARSFERSAPIRAWAALAEERWRIDLHPLSARGQWSRREPFGDPSTAHWPAAAEDARIAVITRARLAARHTLTFRRAVPAVVADLAQAEGLLFCAGIGEAPVGLTGTFSLWHDTASLRRFAYGRPAHAEVVRRTPEVGWYSEQMFARFAVLASRGTLGGRDPLLHLAPTPG</sequence>
<comment type="caution">
    <text evidence="1">The sequence shown here is derived from an EMBL/GenBank/DDBJ whole genome shotgun (WGS) entry which is preliminary data.</text>
</comment>
<keyword evidence="1" id="KW-0560">Oxidoreductase</keyword>
<protein>
    <submittedName>
        <fullName evidence="1">Spheroidene monooxygenase</fullName>
    </submittedName>
</protein>
<dbReference type="EMBL" id="JALKFT010000007">
    <property type="protein sequence ID" value="MCK9876068.1"/>
    <property type="molecule type" value="Genomic_DNA"/>
</dbReference>
<dbReference type="InterPro" id="IPR049574">
    <property type="entry name" value="CrtA-like"/>
</dbReference>
<accession>A0ABT0JX01</accession>
<evidence type="ECO:0000313" key="1">
    <source>
        <dbReference type="EMBL" id="MCK9876068.1"/>
    </source>
</evidence>
<dbReference type="Proteomes" id="UP001201873">
    <property type="component" value="Unassembled WGS sequence"/>
</dbReference>
<reference evidence="1 2" key="1">
    <citation type="submission" date="2022-04" db="EMBL/GenBank/DDBJ databases">
        <title>Genome diversity in the genus Frankia.</title>
        <authorList>
            <person name="Carlos-Shanley C."/>
            <person name="Hahn D."/>
        </authorList>
    </citation>
    <scope>NUCLEOTIDE SEQUENCE [LARGE SCALE GENOMIC DNA]</scope>
    <source>
        <strain evidence="1 2">Ag45/Mut15</strain>
    </source>
</reference>
<keyword evidence="2" id="KW-1185">Reference proteome</keyword>
<organism evidence="1 2">
    <name type="scientific">Frankia umida</name>
    <dbReference type="NCBI Taxonomy" id="573489"/>
    <lineage>
        <taxon>Bacteria</taxon>
        <taxon>Bacillati</taxon>
        <taxon>Actinomycetota</taxon>
        <taxon>Actinomycetes</taxon>
        <taxon>Frankiales</taxon>
        <taxon>Frankiaceae</taxon>
        <taxon>Frankia</taxon>
    </lineage>
</organism>
<evidence type="ECO:0000313" key="2">
    <source>
        <dbReference type="Proteomes" id="UP001201873"/>
    </source>
</evidence>
<name>A0ABT0JX01_9ACTN</name>
<dbReference type="RefSeq" id="WP_248824417.1">
    <property type="nucleotide sequence ID" value="NZ_JALKFT010000007.1"/>
</dbReference>
<keyword evidence="1" id="KW-0503">Monooxygenase</keyword>
<dbReference type="GO" id="GO:0004497">
    <property type="term" value="F:monooxygenase activity"/>
    <property type="evidence" value="ECO:0007669"/>
    <property type="project" value="UniProtKB-KW"/>
</dbReference>